<reference evidence="2" key="1">
    <citation type="submission" date="2011-04" db="EMBL/GenBank/DDBJ databases">
        <title>Evolution of plant cell wall degrading machinery underlies the functional diversity of forest fungi.</title>
        <authorList>
            <consortium name="US DOE Joint Genome Institute (JGI-PGF)"/>
            <person name="Eastwood D.C."/>
            <person name="Floudas D."/>
            <person name="Binder M."/>
            <person name="Majcherczyk A."/>
            <person name="Schneider P."/>
            <person name="Aerts A."/>
            <person name="Asiegbu F.O."/>
            <person name="Baker S.E."/>
            <person name="Barry K."/>
            <person name="Bendiksby M."/>
            <person name="Blumentritt M."/>
            <person name="Coutinho P.M."/>
            <person name="Cullen D."/>
            <person name="Cullen D."/>
            <person name="Gathman A."/>
            <person name="Goodell B."/>
            <person name="Henrissat B."/>
            <person name="Ihrmark K."/>
            <person name="Kauserud H."/>
            <person name="Kohler A."/>
            <person name="LaButti K."/>
            <person name="Lapidus A."/>
            <person name="Lavin J.L."/>
            <person name="Lee Y.-H."/>
            <person name="Lindquist E."/>
            <person name="Lilly W."/>
            <person name="Lucas S."/>
            <person name="Morin E."/>
            <person name="Murat C."/>
            <person name="Oguiza J.A."/>
            <person name="Park J."/>
            <person name="Pisabarro A.G."/>
            <person name="Riley R."/>
            <person name="Rosling A."/>
            <person name="Salamov A."/>
            <person name="Schmidt O."/>
            <person name="Schmutz J."/>
            <person name="Skrede I."/>
            <person name="Stenlid J."/>
            <person name="Wiebenga A."/>
            <person name="Xie X."/>
            <person name="Kues U."/>
            <person name="Hibbett D.S."/>
            <person name="Hoffmeister D."/>
            <person name="Hogberg N."/>
            <person name="Martin F."/>
            <person name="Grigoriev I.V."/>
            <person name="Watkinson S.C."/>
        </authorList>
    </citation>
    <scope>NUCLEOTIDE SEQUENCE</scope>
    <source>
        <strain evidence="2">S7.9</strain>
    </source>
</reference>
<accession>F8PA34</accession>
<dbReference type="RefSeq" id="XP_007323467.1">
    <property type="nucleotide sequence ID" value="XM_007323405.1"/>
</dbReference>
<proteinExistence type="predicted"/>
<dbReference type="AlphaFoldDB" id="F8PA34"/>
<feature type="compositionally biased region" description="Basic and acidic residues" evidence="1">
    <location>
        <begin position="7"/>
        <end position="23"/>
    </location>
</feature>
<evidence type="ECO:0000313" key="2">
    <source>
        <dbReference type="EMBL" id="EGO20032.1"/>
    </source>
</evidence>
<dbReference type="Proteomes" id="UP000008064">
    <property type="component" value="Unassembled WGS sequence"/>
</dbReference>
<organism>
    <name type="scientific">Serpula lacrymans var. lacrymans (strain S7.9)</name>
    <name type="common">Dry rot fungus</name>
    <dbReference type="NCBI Taxonomy" id="578457"/>
    <lineage>
        <taxon>Eukaryota</taxon>
        <taxon>Fungi</taxon>
        <taxon>Dikarya</taxon>
        <taxon>Basidiomycota</taxon>
        <taxon>Agaricomycotina</taxon>
        <taxon>Agaricomycetes</taxon>
        <taxon>Agaricomycetidae</taxon>
        <taxon>Boletales</taxon>
        <taxon>Coniophorineae</taxon>
        <taxon>Serpulaceae</taxon>
        <taxon>Serpula</taxon>
    </lineage>
</organism>
<dbReference type="HOGENOM" id="CLU_200685_0_0_1"/>
<evidence type="ECO:0000256" key="1">
    <source>
        <dbReference type="SAM" id="MobiDB-lite"/>
    </source>
</evidence>
<protein>
    <submittedName>
        <fullName evidence="2">Uncharacterized protein</fullName>
    </submittedName>
</protein>
<sequence>MHGPQTMKDHNFQSHALEHPVDKGGGEYHAIVFQDPDRPSARMNEWETDTLASLGTIEREDMTCGGRKVIAPTG</sequence>
<name>F8PA34_SERL9</name>
<dbReference type="EMBL" id="GL945442">
    <property type="protein sequence ID" value="EGO20032.1"/>
    <property type="molecule type" value="Genomic_DNA"/>
</dbReference>
<gene>
    <name evidence="2" type="ORF">SERLADRAFT_478646</name>
</gene>
<feature type="region of interest" description="Disordered" evidence="1">
    <location>
        <begin position="1"/>
        <end position="23"/>
    </location>
</feature>
<dbReference type="GeneID" id="18821211"/>
<dbReference type="KEGG" id="sla:SERLADRAFT_478646"/>